<organism evidence="2 3">
    <name type="scientific">Pseudomicrostroma glucosiphilum</name>
    <dbReference type="NCBI Taxonomy" id="1684307"/>
    <lineage>
        <taxon>Eukaryota</taxon>
        <taxon>Fungi</taxon>
        <taxon>Dikarya</taxon>
        <taxon>Basidiomycota</taxon>
        <taxon>Ustilaginomycotina</taxon>
        <taxon>Exobasidiomycetes</taxon>
        <taxon>Microstromatales</taxon>
        <taxon>Microstromatales incertae sedis</taxon>
        <taxon>Pseudomicrostroma</taxon>
    </lineage>
</organism>
<sequence>MPYDKKKGKLAHLPPSPAYKTVLALRALRASSASSMDIAPSVRLVTGGERRPPAKGSSRSPVVGGLPAVPSGKVTVPRGNSHLLPPPSRAGAPQDHKPRPLPRKPITPNAISSTNPSHRLAAQQLRAIAPRHQVPREVLEISVSSTRESSLSSSSSCSSSSSSSSSSYLSLQPSGPSWDEPVPQTSPTERCFFDDVLEDHIRAHERYIRKGGRVNPRSLYATLPTNVADLAAHLGLATSHIRSEASPKPSSKGIGGHDSLANRTSCSSKATATSTYMPETVDRFANHGPTRVYPGTKAVPLGTSRKSNGQQVDEIESPQAIPSAGASTRTYATPKRQRPRQADRHQPGSAQSIKTPSNASPHPMRLRPRQADHHDRLRAPYDIRSLAAGGHRSAWDVATPDSASPSPHSRFTALAGGQAARLRAHQLFPPPGLIARNESTRPDSKCGLVINDFFSDPPCPDVLKDDSHEVLRQVQDFLNSQMRRAQAVPPGPGGLPNHHGHPWAR</sequence>
<evidence type="ECO:0000313" key="2">
    <source>
        <dbReference type="EMBL" id="PWN23557.1"/>
    </source>
</evidence>
<evidence type="ECO:0000313" key="3">
    <source>
        <dbReference type="Proteomes" id="UP000245942"/>
    </source>
</evidence>
<keyword evidence="3" id="KW-1185">Reference proteome</keyword>
<dbReference type="RefSeq" id="XP_025350717.1">
    <property type="nucleotide sequence ID" value="XM_025494661.1"/>
</dbReference>
<feature type="compositionally biased region" description="Low complexity" evidence="1">
    <location>
        <begin position="264"/>
        <end position="275"/>
    </location>
</feature>
<dbReference type="GeneID" id="37016395"/>
<feature type="region of interest" description="Disordered" evidence="1">
    <location>
        <begin position="145"/>
        <end position="186"/>
    </location>
</feature>
<dbReference type="EMBL" id="KZ819321">
    <property type="protein sequence ID" value="PWN23557.1"/>
    <property type="molecule type" value="Genomic_DNA"/>
</dbReference>
<feature type="compositionally biased region" description="Low complexity" evidence="1">
    <location>
        <begin position="145"/>
        <end position="174"/>
    </location>
</feature>
<dbReference type="Proteomes" id="UP000245942">
    <property type="component" value="Unassembled WGS sequence"/>
</dbReference>
<protein>
    <submittedName>
        <fullName evidence="2">Uncharacterized protein</fullName>
    </submittedName>
</protein>
<accession>A0A316UE56</accession>
<proteinExistence type="predicted"/>
<evidence type="ECO:0000256" key="1">
    <source>
        <dbReference type="SAM" id="MobiDB-lite"/>
    </source>
</evidence>
<gene>
    <name evidence="2" type="ORF">BCV69DRAFT_3049</name>
</gene>
<feature type="region of interest" description="Disordered" evidence="1">
    <location>
        <begin position="241"/>
        <end position="374"/>
    </location>
</feature>
<reference evidence="2 3" key="1">
    <citation type="journal article" date="2018" name="Mol. Biol. Evol.">
        <title>Broad Genomic Sampling Reveals a Smut Pathogenic Ancestry of the Fungal Clade Ustilaginomycotina.</title>
        <authorList>
            <person name="Kijpornyongpan T."/>
            <person name="Mondo S.J."/>
            <person name="Barry K."/>
            <person name="Sandor L."/>
            <person name="Lee J."/>
            <person name="Lipzen A."/>
            <person name="Pangilinan J."/>
            <person name="LaButti K."/>
            <person name="Hainaut M."/>
            <person name="Henrissat B."/>
            <person name="Grigoriev I.V."/>
            <person name="Spatafora J.W."/>
            <person name="Aime M.C."/>
        </authorList>
    </citation>
    <scope>NUCLEOTIDE SEQUENCE [LARGE SCALE GENOMIC DNA]</scope>
    <source>
        <strain evidence="2 3">MCA 4718</strain>
    </source>
</reference>
<name>A0A316UE56_9BASI</name>
<dbReference type="AlphaFoldDB" id="A0A316UE56"/>
<feature type="region of interest" description="Disordered" evidence="1">
    <location>
        <begin position="482"/>
        <end position="505"/>
    </location>
</feature>
<feature type="compositionally biased region" description="Polar residues" evidence="1">
    <location>
        <begin position="348"/>
        <end position="360"/>
    </location>
</feature>
<feature type="region of interest" description="Disordered" evidence="1">
    <location>
        <begin position="30"/>
        <end position="115"/>
    </location>
</feature>